<dbReference type="EMBL" id="DSXI01000546">
    <property type="protein sequence ID" value="HGS05893.1"/>
    <property type="molecule type" value="Genomic_DNA"/>
</dbReference>
<organism evidence="1">
    <name type="scientific">Desulfobacca acetoxidans</name>
    <dbReference type="NCBI Taxonomy" id="60893"/>
    <lineage>
        <taxon>Bacteria</taxon>
        <taxon>Pseudomonadati</taxon>
        <taxon>Thermodesulfobacteriota</taxon>
        <taxon>Desulfobaccia</taxon>
        <taxon>Desulfobaccales</taxon>
        <taxon>Desulfobaccaceae</taxon>
        <taxon>Desulfobacca</taxon>
    </lineage>
</organism>
<reference evidence="1" key="1">
    <citation type="journal article" date="2020" name="mSystems">
        <title>Genome- and Community-Level Interaction Insights into Carbon Utilization and Element Cycling Functions of Hydrothermarchaeota in Hydrothermal Sediment.</title>
        <authorList>
            <person name="Zhou Z."/>
            <person name="Liu Y."/>
            <person name="Xu W."/>
            <person name="Pan J."/>
            <person name="Luo Z.H."/>
            <person name="Li M."/>
        </authorList>
    </citation>
    <scope>NUCLEOTIDE SEQUENCE [LARGE SCALE GENOMIC DNA]</scope>
    <source>
        <strain evidence="1">SpSt-548</strain>
    </source>
</reference>
<dbReference type="AlphaFoldDB" id="A0A7V4LDQ3"/>
<accession>A0A7V4LDQ3</accession>
<protein>
    <submittedName>
        <fullName evidence="1">Uncharacterized protein</fullName>
    </submittedName>
</protein>
<proteinExistence type="predicted"/>
<gene>
    <name evidence="1" type="ORF">ENT08_09220</name>
</gene>
<evidence type="ECO:0000313" key="1">
    <source>
        <dbReference type="EMBL" id="HGS05893.1"/>
    </source>
</evidence>
<sequence length="112" mass="12878">MSGNPAGRPRGSLNKLTLAMLSGIREAEAELAKPRLLDPSRPFESWDGYFWQDGLCFHKDTLEALPHDGPPPVPPARLDPRERCTEIIWKRRRLYLQHGWAFDPATWEMVKL</sequence>
<name>A0A7V4LDQ3_9BACT</name>
<comment type="caution">
    <text evidence="1">The sequence shown here is derived from an EMBL/GenBank/DDBJ whole genome shotgun (WGS) entry which is preliminary data.</text>
</comment>